<protein>
    <submittedName>
        <fullName evidence="1">Uncharacterized protein</fullName>
    </submittedName>
</protein>
<dbReference type="EMBL" id="JAGGJZ010000001">
    <property type="protein sequence ID" value="MBP1888732.1"/>
    <property type="molecule type" value="Genomic_DNA"/>
</dbReference>
<organism evidence="1 2">
    <name type="scientific">Clostridium moniliforme</name>
    <dbReference type="NCBI Taxonomy" id="39489"/>
    <lineage>
        <taxon>Bacteria</taxon>
        <taxon>Bacillati</taxon>
        <taxon>Bacillota</taxon>
        <taxon>Clostridia</taxon>
        <taxon>Eubacteriales</taxon>
        <taxon>Clostridiaceae</taxon>
        <taxon>Clostridium</taxon>
    </lineage>
</organism>
<dbReference type="Proteomes" id="UP000783390">
    <property type="component" value="Unassembled WGS sequence"/>
</dbReference>
<comment type="caution">
    <text evidence="1">The sequence shown here is derived from an EMBL/GenBank/DDBJ whole genome shotgun (WGS) entry which is preliminary data.</text>
</comment>
<proteinExistence type="predicted"/>
<sequence length="310" mass="36615">MNLIYISKLYQLNKLNYKNNNNILSILLLLLIYKNGKNKTNFNNATSNLNNNTINYKVKNNRTTINKNKQLKLNHNFINKTEKSETKFNYNIKDKNTLFSDTYNSTKFNTITDFIKNITNDIHHLKNSTIITNNEIIDYKNTNLNNEKNKSNIKVLKLLSKCHINDSFKGTIKFSDYIYEITNIENKLTLTENLLLIDINKRNEGTLFLDGYLETNIDYSIPLCFHLPLRCKISNYVIRTPFKISSIINLQYEITNNENTFYNLNFSLSNISFNMRNIYLDNKPLEEFINLHKEFNMTINVNYDLLLFKK</sequence>
<accession>A0ABS4EXK7</accession>
<keyword evidence="2" id="KW-1185">Reference proteome</keyword>
<evidence type="ECO:0000313" key="1">
    <source>
        <dbReference type="EMBL" id="MBP1888732.1"/>
    </source>
</evidence>
<name>A0ABS4EXK7_9CLOT</name>
<dbReference type="RefSeq" id="WP_209795465.1">
    <property type="nucleotide sequence ID" value="NZ_JAGGJZ010000001.1"/>
</dbReference>
<reference evidence="1 2" key="1">
    <citation type="submission" date="2021-03" db="EMBL/GenBank/DDBJ databases">
        <title>Genomic Encyclopedia of Type Strains, Phase IV (KMG-IV): sequencing the most valuable type-strain genomes for metagenomic binning, comparative biology and taxonomic classification.</title>
        <authorList>
            <person name="Goeker M."/>
        </authorList>
    </citation>
    <scope>NUCLEOTIDE SEQUENCE [LARGE SCALE GENOMIC DNA]</scope>
    <source>
        <strain evidence="1 2">DSM 3984</strain>
    </source>
</reference>
<gene>
    <name evidence="1" type="ORF">J2Z53_000311</name>
</gene>
<evidence type="ECO:0000313" key="2">
    <source>
        <dbReference type="Proteomes" id="UP000783390"/>
    </source>
</evidence>